<sequence>MDDRDLLALQALESDSEGEESEGVESEEEEDNEVWFGMPGIDPNDDSPSEEEIMREAKEYIEKNYKGTWKSVMRGGASANSDLMNMYRDMGAEYQIDQVSIKEGSRDVWLAALVHLMPQRSSEDLRNMHDLQVQAPVFICNTLLHYDGKLMSAFVESALMKAVVCSMRSNLLPLEEFLDEPRSYRFFGDDKPLKFLSKFFRQRGQTSGGEEKMAEIIARCQQEVPREVVRESDLSASEKEKAVSYVMASLYRIMYLTFIVIVDKREAGDEAVLDRYVAAFGPYLLDKQWAGMVQEFTGMKLSVLDGRIPVQCIPKRYLRLSSEALTNVMTKMTIDGKELAKQIGHEFPADDDAAFASLVKSLRALTKLRVEPKLPLSDLIQIDEMLRLLNVITASSIKELVKWLSPKNLVSTAILYVGANELKEEATASSVGKLQLFTDAAQSIEAVDLHSFHVDEYLLNEALQVPYILGSDVIRVACIDLHGEEKVRKAATPCFLNRFKAFYAREVAEQNTSSEIMGMIASMAGKDLSRGDPSVVAWLESIGPFVLGLPESVHFSAMEAVRRFRSAKKAFGDSFTAEDFAFLLQTDARSVEENGSTSGPETESEEEDGVETGAGRGEKRLAEGDVAVASAQSAPRGKQLRPNKGDWSWFGMPQVPAEDEPDFAEVLAAVTDTLEGQGMTERSLLGELTLDDVNTLCDSVHKMHEEMGQNVKPGSKDVWLCALICACRTVDPDEPDVHVFGNSGIGIQLQIAGMIDLGKGALVWKRGFREVWRRVVYSMVIWVTAVWARTGITKELDAEMLGAVESLFVSAFHGLKVEMGARFLRMYEVMLTIIERWVEECYEDCESDIPNFQRGPEAPLMDELDYRRNKTTWLCYAIVSRGIFASLAVLLDGDRGGYDDALKIGMCRVFNRDWVESAGEQKIRIVSKFHPSTFACQTLFPKLLPSFFWDSRVSDFREMVDILEKLSLHRESLKTDLLANHRLSDDSSAVRSSFIARRQNLTFSTKEVFTIKGSLRVLVGLGEMGMKSLLWCLEDARFSDGLHRSVRLEDINVQSVDKLLKFIHYAEDIPKIDREMQGAKPEVHKELVALMTRWETTKGLSDPARLCLLASVGVWLDALEDHFGKDEVDAETKKAFLGLFTEMYERSLQRVDVMSRVFELGRQLTDEEYQEIDAQNDLVDIEMERVCPPVLVRSLGESFGNIYFLEDFRESGHHHLDGSFTVEDFNFLTGGEASDSGGASGATQNKSSSKRKRKSGQKSERASKQKSSGENETNGDETEENLYDAEVRAWLEELE</sequence>
<organism evidence="2 3">
    <name type="scientific">Hondaea fermentalgiana</name>
    <dbReference type="NCBI Taxonomy" id="2315210"/>
    <lineage>
        <taxon>Eukaryota</taxon>
        <taxon>Sar</taxon>
        <taxon>Stramenopiles</taxon>
        <taxon>Bigyra</taxon>
        <taxon>Labyrinthulomycetes</taxon>
        <taxon>Thraustochytrida</taxon>
        <taxon>Thraustochytriidae</taxon>
        <taxon>Hondaea</taxon>
    </lineage>
</organism>
<accession>A0A2R5GF83</accession>
<feature type="compositionally biased region" description="Acidic residues" evidence="1">
    <location>
        <begin position="1273"/>
        <end position="1283"/>
    </location>
</feature>
<protein>
    <submittedName>
        <fullName evidence="2">Uncharacterized protein</fullName>
    </submittedName>
</protein>
<keyword evidence="3" id="KW-1185">Reference proteome</keyword>
<reference evidence="2 3" key="1">
    <citation type="submission" date="2017-12" db="EMBL/GenBank/DDBJ databases">
        <title>Sequencing, de novo assembly and annotation of complete genome of a new Thraustochytrid species, strain FCC1311.</title>
        <authorList>
            <person name="Sedici K."/>
            <person name="Godart F."/>
            <person name="Aiese Cigliano R."/>
            <person name="Sanseverino W."/>
            <person name="Barakat M."/>
            <person name="Ortet P."/>
            <person name="Marechal E."/>
            <person name="Cagnac O."/>
            <person name="Amato A."/>
        </authorList>
    </citation>
    <scope>NUCLEOTIDE SEQUENCE [LARGE SCALE GENOMIC DNA]</scope>
</reference>
<feature type="compositionally biased region" description="Acidic residues" evidence="1">
    <location>
        <begin position="14"/>
        <end position="33"/>
    </location>
</feature>
<feature type="compositionally biased region" description="Basic and acidic residues" evidence="1">
    <location>
        <begin position="1257"/>
        <end position="1269"/>
    </location>
</feature>
<feature type="region of interest" description="Disordered" evidence="1">
    <location>
        <begin position="1232"/>
        <end position="1285"/>
    </location>
</feature>
<comment type="caution">
    <text evidence="2">The sequence shown here is derived from an EMBL/GenBank/DDBJ whole genome shotgun (WGS) entry which is preliminary data.</text>
</comment>
<evidence type="ECO:0000313" key="3">
    <source>
        <dbReference type="Proteomes" id="UP000241890"/>
    </source>
</evidence>
<dbReference type="InParanoid" id="A0A2R5GF83"/>
<dbReference type="EMBL" id="BEYU01000060">
    <property type="protein sequence ID" value="GBG29596.1"/>
    <property type="molecule type" value="Genomic_DNA"/>
</dbReference>
<feature type="region of interest" description="Disordered" evidence="1">
    <location>
        <begin position="1"/>
        <end position="49"/>
    </location>
</feature>
<dbReference type="Proteomes" id="UP000241890">
    <property type="component" value="Unassembled WGS sequence"/>
</dbReference>
<evidence type="ECO:0000256" key="1">
    <source>
        <dbReference type="SAM" id="MobiDB-lite"/>
    </source>
</evidence>
<name>A0A2R5GF83_9STRA</name>
<proteinExistence type="predicted"/>
<gene>
    <name evidence="2" type="ORF">FCC1311_058172</name>
</gene>
<feature type="region of interest" description="Disordered" evidence="1">
    <location>
        <begin position="590"/>
        <end position="646"/>
    </location>
</feature>
<evidence type="ECO:0000313" key="2">
    <source>
        <dbReference type="EMBL" id="GBG29596.1"/>
    </source>
</evidence>